<proteinExistence type="predicted"/>
<evidence type="ECO:0000256" key="7">
    <source>
        <dbReference type="ARBA" id="ARBA00023136"/>
    </source>
</evidence>
<keyword evidence="3" id="KW-0328">Glycosyltransferase</keyword>
<dbReference type="PANTHER" id="PTHR33908:SF11">
    <property type="entry name" value="MEMBRANE PROTEIN"/>
    <property type="match status" value="1"/>
</dbReference>
<evidence type="ECO:0000256" key="8">
    <source>
        <dbReference type="SAM" id="Phobius"/>
    </source>
</evidence>
<keyword evidence="7 8" id="KW-0472">Membrane</keyword>
<feature type="transmembrane region" description="Helical" evidence="8">
    <location>
        <begin position="164"/>
        <end position="185"/>
    </location>
</feature>
<keyword evidence="4" id="KW-0808">Transferase</keyword>
<protein>
    <recommendedName>
        <fullName evidence="9">Glycosyltransferase RgtA/B/C/D-like domain-containing protein</fullName>
    </recommendedName>
</protein>
<gene>
    <name evidence="10" type="ORF">UV05_C0042G0003</name>
</gene>
<feature type="transmembrane region" description="Helical" evidence="8">
    <location>
        <begin position="9"/>
        <end position="28"/>
    </location>
</feature>
<evidence type="ECO:0000256" key="2">
    <source>
        <dbReference type="ARBA" id="ARBA00022475"/>
    </source>
</evidence>
<dbReference type="Pfam" id="PF13231">
    <property type="entry name" value="PMT_2"/>
    <property type="match status" value="1"/>
</dbReference>
<evidence type="ECO:0000259" key="9">
    <source>
        <dbReference type="Pfam" id="PF13231"/>
    </source>
</evidence>
<sequence>MKLLKSESVIVLSIILLGLTIRLVNIGFPLLEYFPERQTQTAEITRNIYKNGWPDFWAPKVRYFTGYPIPYVLEFPLYNGIVAGLYYLFGPNVIWGRIMSLIFFSLSGIVFYKLVKRNFSQGVATLSTFFFSLSPLGILVSRTFQPESLLLLLFLLSLYYRSFLIFSLTLLVKFPIIIFSPLLFITDNQFKINIRKLTKLFLSISPILLWIAHGKIYTTYPGIAVNYQLSNWFDPKLYINPRWYFSLFQIEHIWVFTTLGLVLFWIGLWRMNRKKHFFWFAWLVNFIFYFIIFNRHAAIHEYYHLLILPPASASVGLGLHSLIGIFNRLSKLKKTIAVLIFLIVLSLNLISPALRKILASPTSPGVGNDISPARYQYIEDF</sequence>
<feature type="transmembrane region" description="Helical" evidence="8">
    <location>
        <begin position="335"/>
        <end position="354"/>
    </location>
</feature>
<name>A0A0G1BYJ2_9BACT</name>
<dbReference type="PANTHER" id="PTHR33908">
    <property type="entry name" value="MANNOSYLTRANSFERASE YKCB-RELATED"/>
    <property type="match status" value="1"/>
</dbReference>
<dbReference type="AlphaFoldDB" id="A0A0G1BYJ2"/>
<feature type="transmembrane region" description="Helical" evidence="8">
    <location>
        <begin position="197"/>
        <end position="223"/>
    </location>
</feature>
<feature type="transmembrane region" description="Helical" evidence="8">
    <location>
        <begin position="122"/>
        <end position="144"/>
    </location>
</feature>
<dbReference type="GO" id="GO:0016763">
    <property type="term" value="F:pentosyltransferase activity"/>
    <property type="evidence" value="ECO:0007669"/>
    <property type="project" value="TreeGrafter"/>
</dbReference>
<evidence type="ECO:0000256" key="6">
    <source>
        <dbReference type="ARBA" id="ARBA00022989"/>
    </source>
</evidence>
<evidence type="ECO:0000256" key="5">
    <source>
        <dbReference type="ARBA" id="ARBA00022692"/>
    </source>
</evidence>
<accession>A0A0G1BYJ2</accession>
<dbReference type="InterPro" id="IPR038731">
    <property type="entry name" value="RgtA/B/C-like"/>
</dbReference>
<dbReference type="EMBL" id="LCCZ01000042">
    <property type="protein sequence ID" value="KKS42483.1"/>
    <property type="molecule type" value="Genomic_DNA"/>
</dbReference>
<organism evidence="10 11">
    <name type="scientific">candidate division CPR1 bacterium GW2011_GWA2_42_17</name>
    <dbReference type="NCBI Taxonomy" id="1618341"/>
    <lineage>
        <taxon>Bacteria</taxon>
        <taxon>candidate division CPR1</taxon>
    </lineage>
</organism>
<comment type="subcellular location">
    <subcellularLocation>
        <location evidence="1">Cell membrane</location>
        <topology evidence="1">Multi-pass membrane protein</topology>
    </subcellularLocation>
</comment>
<feature type="transmembrane region" description="Helical" evidence="8">
    <location>
        <begin position="94"/>
        <end position="115"/>
    </location>
</feature>
<evidence type="ECO:0000256" key="1">
    <source>
        <dbReference type="ARBA" id="ARBA00004651"/>
    </source>
</evidence>
<evidence type="ECO:0000256" key="4">
    <source>
        <dbReference type="ARBA" id="ARBA00022679"/>
    </source>
</evidence>
<dbReference type="GO" id="GO:0009103">
    <property type="term" value="P:lipopolysaccharide biosynthetic process"/>
    <property type="evidence" value="ECO:0007669"/>
    <property type="project" value="UniProtKB-ARBA"/>
</dbReference>
<reference evidence="10 11" key="1">
    <citation type="journal article" date="2015" name="Nature">
        <title>rRNA introns, odd ribosomes, and small enigmatic genomes across a large radiation of phyla.</title>
        <authorList>
            <person name="Brown C.T."/>
            <person name="Hug L.A."/>
            <person name="Thomas B.C."/>
            <person name="Sharon I."/>
            <person name="Castelle C.J."/>
            <person name="Singh A."/>
            <person name="Wilkins M.J."/>
            <person name="Williams K.H."/>
            <person name="Banfield J.F."/>
        </authorList>
    </citation>
    <scope>NUCLEOTIDE SEQUENCE [LARGE SCALE GENOMIC DNA]</scope>
</reference>
<keyword evidence="2" id="KW-1003">Cell membrane</keyword>
<evidence type="ECO:0000256" key="3">
    <source>
        <dbReference type="ARBA" id="ARBA00022676"/>
    </source>
</evidence>
<evidence type="ECO:0000313" key="10">
    <source>
        <dbReference type="EMBL" id="KKS42483.1"/>
    </source>
</evidence>
<keyword evidence="6 8" id="KW-1133">Transmembrane helix</keyword>
<feature type="transmembrane region" description="Helical" evidence="8">
    <location>
        <begin position="243"/>
        <end position="265"/>
    </location>
</feature>
<comment type="caution">
    <text evidence="10">The sequence shown here is derived from an EMBL/GenBank/DDBJ whole genome shotgun (WGS) entry which is preliminary data.</text>
</comment>
<feature type="domain" description="Glycosyltransferase RgtA/B/C/D-like" evidence="9">
    <location>
        <begin position="76"/>
        <end position="163"/>
    </location>
</feature>
<dbReference type="InterPro" id="IPR050297">
    <property type="entry name" value="LipidA_mod_glycosyltrf_83"/>
</dbReference>
<dbReference type="Proteomes" id="UP000034875">
    <property type="component" value="Unassembled WGS sequence"/>
</dbReference>
<feature type="transmembrane region" description="Helical" evidence="8">
    <location>
        <begin position="277"/>
        <end position="296"/>
    </location>
</feature>
<dbReference type="GO" id="GO:0005886">
    <property type="term" value="C:plasma membrane"/>
    <property type="evidence" value="ECO:0007669"/>
    <property type="project" value="UniProtKB-SubCell"/>
</dbReference>
<keyword evidence="5 8" id="KW-0812">Transmembrane</keyword>
<evidence type="ECO:0000313" key="11">
    <source>
        <dbReference type="Proteomes" id="UP000034875"/>
    </source>
</evidence>
<feature type="transmembrane region" description="Helical" evidence="8">
    <location>
        <begin position="302"/>
        <end position="323"/>
    </location>
</feature>